<dbReference type="OrthoDB" id="238490at2157"/>
<reference evidence="2 3" key="1">
    <citation type="submission" date="2016-10" db="EMBL/GenBank/DDBJ databases">
        <authorList>
            <person name="de Groot N.N."/>
        </authorList>
    </citation>
    <scope>NUCLEOTIDE SEQUENCE [LARGE SCALE GENOMIC DNA]</scope>
    <source>
        <strain evidence="2 3">IBRC-M10015</strain>
    </source>
</reference>
<keyword evidence="1" id="KW-0812">Transmembrane</keyword>
<name>A0A1G8S383_9EURY</name>
<sequence length="73" mass="7749">MDPEENPLANPNVRVMLGLMSSLTIVVVAVLVVDDTLLTGLMVAIAAVDAVVTPYILGQAIENAESEETRQQV</sequence>
<proteinExistence type="predicted"/>
<dbReference type="Proteomes" id="UP000198856">
    <property type="component" value="Unassembled WGS sequence"/>
</dbReference>
<keyword evidence="1" id="KW-1133">Transmembrane helix</keyword>
<keyword evidence="1" id="KW-0472">Membrane</keyword>
<protein>
    <submittedName>
        <fullName evidence="2">Uncharacterized protein</fullName>
    </submittedName>
</protein>
<evidence type="ECO:0000256" key="1">
    <source>
        <dbReference type="SAM" id="Phobius"/>
    </source>
</evidence>
<organism evidence="2 3">
    <name type="scientific">Halovenus aranensis</name>
    <dbReference type="NCBI Taxonomy" id="890420"/>
    <lineage>
        <taxon>Archaea</taxon>
        <taxon>Methanobacteriati</taxon>
        <taxon>Methanobacteriota</taxon>
        <taxon>Stenosarchaea group</taxon>
        <taxon>Halobacteria</taxon>
        <taxon>Halobacteriales</taxon>
        <taxon>Haloarculaceae</taxon>
        <taxon>Halovenus</taxon>
    </lineage>
</organism>
<dbReference type="RefSeq" id="WP_092698622.1">
    <property type="nucleotide sequence ID" value="NZ_FNFC01000001.1"/>
</dbReference>
<gene>
    <name evidence="2" type="ORF">SAMN05216226_101258</name>
</gene>
<keyword evidence="3" id="KW-1185">Reference proteome</keyword>
<dbReference type="AlphaFoldDB" id="A0A1G8S383"/>
<evidence type="ECO:0000313" key="2">
    <source>
        <dbReference type="EMBL" id="SDJ23631.1"/>
    </source>
</evidence>
<feature type="transmembrane region" description="Helical" evidence="1">
    <location>
        <begin position="12"/>
        <end position="32"/>
    </location>
</feature>
<evidence type="ECO:0000313" key="3">
    <source>
        <dbReference type="Proteomes" id="UP000198856"/>
    </source>
</evidence>
<feature type="transmembrane region" description="Helical" evidence="1">
    <location>
        <begin position="38"/>
        <end position="57"/>
    </location>
</feature>
<accession>A0A1G8S383</accession>
<dbReference type="EMBL" id="FNFC01000001">
    <property type="protein sequence ID" value="SDJ23631.1"/>
    <property type="molecule type" value="Genomic_DNA"/>
</dbReference>
<dbReference type="STRING" id="890420.SAMN05216226_101258"/>